<gene>
    <name evidence="1" type="ORF">P5S46_11875</name>
</gene>
<sequence length="199" mass="22166">MTIPGQNHQQSVAALDLTVMAKLFEQLKIIFPAWHTAWPTERQQQSARMEWLKAFGENGIATREQLGRGLTKARAHNSDFLPSVGTFIAWCKVSATDLCLPDADEAARMASRRDPLAPAAVKLAARACKWLSSNARADEWGKEFKRKYAELVERAAKGGDLDAEWQAIKGQKGIEHKPAELTEDERLAILAKYRPKRGG</sequence>
<evidence type="ECO:0000313" key="1">
    <source>
        <dbReference type="EMBL" id="WFG00048.1"/>
    </source>
</evidence>
<dbReference type="AlphaFoldDB" id="A0AAJ5ZAF6"/>
<dbReference type="RefSeq" id="WP_266142024.1">
    <property type="nucleotide sequence ID" value="NZ_CP120942.1"/>
</dbReference>
<organism evidence="1 2">
    <name type="scientific">Aeromonas caviae</name>
    <name type="common">Aeromonas punctata</name>
    <dbReference type="NCBI Taxonomy" id="648"/>
    <lineage>
        <taxon>Bacteria</taxon>
        <taxon>Pseudomonadati</taxon>
        <taxon>Pseudomonadota</taxon>
        <taxon>Gammaproteobacteria</taxon>
        <taxon>Aeromonadales</taxon>
        <taxon>Aeromonadaceae</taxon>
        <taxon>Aeromonas</taxon>
    </lineage>
</organism>
<evidence type="ECO:0000313" key="2">
    <source>
        <dbReference type="Proteomes" id="UP001218423"/>
    </source>
</evidence>
<dbReference type="Pfam" id="PF06992">
    <property type="entry name" value="Phage_lambda_P"/>
    <property type="match status" value="1"/>
</dbReference>
<reference evidence="1" key="1">
    <citation type="submission" date="2023-03" db="EMBL/GenBank/DDBJ databases">
        <title>Aeromonas caviae strain AC1520.</title>
        <authorList>
            <person name="Xie T."/>
            <person name="Zhang Q."/>
            <person name="Deng J."/>
            <person name="Li X."/>
        </authorList>
    </citation>
    <scope>NUCLEOTIDE SEQUENCE</scope>
    <source>
        <strain evidence="1">AC1520</strain>
    </source>
</reference>
<protein>
    <submittedName>
        <fullName evidence="1">Replication protein P</fullName>
    </submittedName>
</protein>
<dbReference type="EMBL" id="CP120942">
    <property type="protein sequence ID" value="WFG00048.1"/>
    <property type="molecule type" value="Genomic_DNA"/>
</dbReference>
<name>A0AAJ5ZAF6_AERCA</name>
<dbReference type="InterPro" id="IPR009731">
    <property type="entry name" value="P-like"/>
</dbReference>
<accession>A0AAJ5ZAF6</accession>
<dbReference type="GO" id="GO:0006270">
    <property type="term" value="P:DNA replication initiation"/>
    <property type="evidence" value="ECO:0007669"/>
    <property type="project" value="InterPro"/>
</dbReference>
<proteinExistence type="predicted"/>
<dbReference type="Proteomes" id="UP001218423">
    <property type="component" value="Chromosome"/>
</dbReference>